<keyword evidence="3" id="KW-1185">Reference proteome</keyword>
<comment type="caution">
    <text evidence="2">The sequence shown here is derived from an EMBL/GenBank/DDBJ whole genome shotgun (WGS) entry which is preliminary data.</text>
</comment>
<dbReference type="Proteomes" id="UP000292919">
    <property type="component" value="Unassembled WGS sequence"/>
</dbReference>
<accession>A0A6H3FCI0</accession>
<feature type="compositionally biased region" description="Low complexity" evidence="1">
    <location>
        <begin position="417"/>
        <end position="451"/>
    </location>
</feature>
<organism evidence="2 3">
    <name type="scientific">Desulfovibrio legallii</name>
    <dbReference type="NCBI Taxonomy" id="571438"/>
    <lineage>
        <taxon>Bacteria</taxon>
        <taxon>Pseudomonadati</taxon>
        <taxon>Thermodesulfobacteriota</taxon>
        <taxon>Desulfovibrionia</taxon>
        <taxon>Desulfovibrionales</taxon>
        <taxon>Desulfovibrionaceae</taxon>
        <taxon>Desulfovibrio</taxon>
    </lineage>
</organism>
<dbReference type="EMBL" id="SIXC01000003">
    <property type="protein sequence ID" value="TBH81067.1"/>
    <property type="molecule type" value="Genomic_DNA"/>
</dbReference>
<name>A0A6H3FCI0_9BACT</name>
<dbReference type="RefSeq" id="WP_118229864.1">
    <property type="nucleotide sequence ID" value="NZ_JAQDZC010000007.1"/>
</dbReference>
<dbReference type="SUPFAM" id="SSF53822">
    <property type="entry name" value="Periplasmic binding protein-like I"/>
    <property type="match status" value="1"/>
</dbReference>
<evidence type="ECO:0000256" key="1">
    <source>
        <dbReference type="SAM" id="MobiDB-lite"/>
    </source>
</evidence>
<feature type="region of interest" description="Disordered" evidence="1">
    <location>
        <begin position="412"/>
        <end position="468"/>
    </location>
</feature>
<gene>
    <name evidence="2" type="ORF">EB812_02950</name>
</gene>
<dbReference type="InterPro" id="IPR028082">
    <property type="entry name" value="Peripla_BP_I"/>
</dbReference>
<dbReference type="AlphaFoldDB" id="A0A6H3FCI0"/>
<evidence type="ECO:0000313" key="2">
    <source>
        <dbReference type="EMBL" id="TBH81067.1"/>
    </source>
</evidence>
<protein>
    <recommendedName>
        <fullName evidence="4">Amino acid/amide ABC transporter substrate-binding protein, HAAT family</fullName>
    </recommendedName>
</protein>
<sequence>MSLCRATAPILRLLTLLAVLGCLTACQMPFGLGQRASQPAKPAKPVPAAGPCVVLALPQSGPYAPIAGKITRGAQLAKDEMAANGVAIRLETLNTADSGWLQKLAALPPACAVVGGPLQTGVYAKARQAGALEKRTFFTFLPTLEPGDEGARAWRMFPSPQDQVDALIHFASEGLNIRTYGAFYPNDAYGMRMTGLLEQSLASRNMLLQKAVYNPADAASWSTAVAPLINAKTPEGSTTPIPQTAFEALFLPDSWKNMEMLTTSLLYNGEDRLVLLGTTLWEQSLTGKTVPHAESYALAVFPGAWNALQAPRALQTPGTDFWTALGYDYARFAAALGLESRPEAAQVTARARRASQMIWGMAPVSWDSKGVAHQKLFIFGVTGSGMAPVTLDTFQQTRAQVLQQAALRMQGLPPMDAAGNPLAAPAEGAAAEPVARPTGDPAAPAQPAAAPVSTTPRPSYKLSLPGNH</sequence>
<dbReference type="Gene3D" id="3.40.50.2300">
    <property type="match status" value="2"/>
</dbReference>
<evidence type="ECO:0000313" key="3">
    <source>
        <dbReference type="Proteomes" id="UP000292919"/>
    </source>
</evidence>
<reference evidence="2 3" key="1">
    <citation type="submission" date="2018-12" db="EMBL/GenBank/DDBJ databases">
        <title>First genome draft of Desulfovibrio legallis sp. nov.</title>
        <authorList>
            <person name="Ben Dhia O."/>
            <person name="Najjari A."/>
            <person name="Ferjani R."/>
            <person name="Fhoula I."/>
            <person name="Fardeau M.-L."/>
            <person name="Boudabbous A."/>
            <person name="Ouzari H.I."/>
        </authorList>
    </citation>
    <scope>NUCLEOTIDE SEQUENCE [LARGE SCALE GENOMIC DNA]</scope>
    <source>
        <strain evidence="2 3">H1T</strain>
    </source>
</reference>
<proteinExistence type="predicted"/>
<evidence type="ECO:0008006" key="4">
    <source>
        <dbReference type="Google" id="ProtNLM"/>
    </source>
</evidence>